<reference evidence="2 5" key="3">
    <citation type="submission" date="2018-06" db="EMBL/GenBank/DDBJ databases">
        <title>Population genomics shows no distinction between pathogenic Candida krusei and environmental Pichia kudriavzevii: One species, four names.</title>
        <authorList>
            <person name="Douglass A.P."/>
            <person name="Offei B."/>
            <person name="Braun-Galleani S."/>
            <person name="Coughlan A.Y."/>
            <person name="Martos A."/>
            <person name="Ortiz-Merino R.A."/>
            <person name="Byrne K.P."/>
            <person name="Wolfe K.H."/>
        </authorList>
    </citation>
    <scope>NUCLEOTIDE SEQUENCE [LARGE SCALE GENOMIC DNA]</scope>
    <source>
        <strain evidence="2 5">CBS573</strain>
    </source>
</reference>
<dbReference type="GO" id="GO:0036149">
    <property type="term" value="P:phosphatidylinositol acyl-chain remodeling"/>
    <property type="evidence" value="ECO:0007669"/>
    <property type="project" value="TreeGrafter"/>
</dbReference>
<dbReference type="GO" id="GO:0005783">
    <property type="term" value="C:endoplasmic reticulum"/>
    <property type="evidence" value="ECO:0007669"/>
    <property type="project" value="TreeGrafter"/>
</dbReference>
<keyword evidence="1" id="KW-0812">Transmembrane</keyword>
<evidence type="ECO:0000313" key="3">
    <source>
        <dbReference type="EMBL" id="KGK40716.1"/>
    </source>
</evidence>
<dbReference type="HOGENOM" id="CLU_059043_0_0_1"/>
<dbReference type="VEuPathDB" id="FungiDB:C5L36_0A11830"/>
<evidence type="ECO:0000313" key="4">
    <source>
        <dbReference type="Proteomes" id="UP000029867"/>
    </source>
</evidence>
<evidence type="ECO:0008006" key="6">
    <source>
        <dbReference type="Google" id="ProtNLM"/>
    </source>
</evidence>
<reference evidence="4" key="1">
    <citation type="journal article" date="2014" name="Microb. Cell Fact.">
        <title>Exploiting Issatchenkia orientalis SD108 for succinic acid production.</title>
        <authorList>
            <person name="Xiao H."/>
            <person name="Shao Z."/>
            <person name="Jiang Y."/>
            <person name="Dole S."/>
            <person name="Zhao H."/>
        </authorList>
    </citation>
    <scope>NUCLEOTIDE SEQUENCE [LARGE SCALE GENOMIC DNA]</scope>
    <source>
        <strain evidence="4">SD108</strain>
    </source>
</reference>
<dbReference type="SUPFAM" id="SSF69593">
    <property type="entry name" value="Glycerol-3-phosphate (1)-acyltransferase"/>
    <property type="match status" value="1"/>
</dbReference>
<protein>
    <recommendedName>
        <fullName evidence="6">Phospholipid/glycerol acyltransferase domain-containing protein</fullName>
    </recommendedName>
</protein>
<organism evidence="3 4">
    <name type="scientific">Pichia kudriavzevii</name>
    <name type="common">Yeast</name>
    <name type="synonym">Issatchenkia orientalis</name>
    <dbReference type="NCBI Taxonomy" id="4909"/>
    <lineage>
        <taxon>Eukaryota</taxon>
        <taxon>Fungi</taxon>
        <taxon>Dikarya</taxon>
        <taxon>Ascomycota</taxon>
        <taxon>Saccharomycotina</taxon>
        <taxon>Pichiomycetes</taxon>
        <taxon>Pichiales</taxon>
        <taxon>Pichiaceae</taxon>
        <taxon>Pichia</taxon>
    </lineage>
</organism>
<dbReference type="GO" id="GO:0016746">
    <property type="term" value="F:acyltransferase activity"/>
    <property type="evidence" value="ECO:0007669"/>
    <property type="project" value="TreeGrafter"/>
</dbReference>
<dbReference type="EMBL" id="CP028773">
    <property type="protein sequence ID" value="AWU74602.1"/>
    <property type="molecule type" value="Genomic_DNA"/>
</dbReference>
<dbReference type="PANTHER" id="PTHR10983:SF70">
    <property type="entry name" value="PROTEIN MUM3"/>
    <property type="match status" value="1"/>
</dbReference>
<name>A0A099P9J0_PICKU</name>
<dbReference type="GeneID" id="40382312"/>
<sequence>MPLRTEILTHLGKNEVKNLIDKPNMRGVYLLVRAVCFLILISLYWISINLFNYVSYAFELTVPSARYLMKRHLESGFWTLCIYLLELNEIKVNIIGDSLENENALIISNHRSIIDHVIFPFLSRTVLDEELIEVPTPKGNLNTSEKKKGARKDSFKKEIKKGSKIRFKLLSNEEKILAKNLSTMLIPKINFFTWYEIWCVPTPNYFKHISQADENWELDGETLVSIFQDYLDSPGTNSTQWLTLFPEVNIFTEKDSRMQNISGERHYLPQFQKVLYPRFGGFANAIGGLYKTKYTRLYDITTIYYTRNKITGAIVDFKPPSLLGILGVKDNYIETVIFVHVAGKFLNRVPLKRNKLEKYLENRWIKKDKLIEKLERRILHENVKMMRDITQVN</sequence>
<dbReference type="EMBL" id="JQFK01000001">
    <property type="protein sequence ID" value="KGK40716.1"/>
    <property type="molecule type" value="Genomic_DNA"/>
</dbReference>
<reference evidence="3" key="2">
    <citation type="submission" date="2014-08" db="EMBL/GenBank/DDBJ databases">
        <title>Exploiting Issatchenkia orientalis SD108 for Succinic Acid Production.</title>
        <authorList>
            <person name="Xiao H."/>
            <person name="Shao Z."/>
            <person name="Jiang Y."/>
            <person name="Dole S."/>
            <person name="Zhao H."/>
        </authorList>
    </citation>
    <scope>NUCLEOTIDE SEQUENCE [LARGE SCALE GENOMIC DNA]</scope>
    <source>
        <strain evidence="3">SD108</strain>
    </source>
</reference>
<dbReference type="KEGG" id="pkz:C5L36_0A11830"/>
<proteinExistence type="predicted"/>
<dbReference type="AlphaFoldDB" id="A0A099P9J0"/>
<dbReference type="RefSeq" id="XP_029320079.1">
    <property type="nucleotide sequence ID" value="XM_029464219.1"/>
</dbReference>
<keyword evidence="5" id="KW-1185">Reference proteome</keyword>
<dbReference type="STRING" id="4909.A0A099P9J0"/>
<dbReference type="Proteomes" id="UP000029867">
    <property type="component" value="Unassembled WGS sequence"/>
</dbReference>
<dbReference type="OrthoDB" id="189226at2759"/>
<keyword evidence="1" id="KW-0472">Membrane</keyword>
<accession>A0A099P9J0</accession>
<dbReference type="PANTHER" id="PTHR10983">
    <property type="entry name" value="1-ACYLGLYCEROL-3-PHOSPHATE ACYLTRANSFERASE-RELATED"/>
    <property type="match status" value="1"/>
</dbReference>
<gene>
    <name evidence="2" type="ORF">C5L36_0A11830</name>
    <name evidence="3" type="ORF">JL09_g159</name>
</gene>
<evidence type="ECO:0000313" key="5">
    <source>
        <dbReference type="Proteomes" id="UP000249293"/>
    </source>
</evidence>
<evidence type="ECO:0000256" key="1">
    <source>
        <dbReference type="SAM" id="Phobius"/>
    </source>
</evidence>
<keyword evidence="1" id="KW-1133">Transmembrane helix</keyword>
<dbReference type="eggNOG" id="ENOG502S5DQ">
    <property type="taxonomic scope" value="Eukaryota"/>
</dbReference>
<evidence type="ECO:0000313" key="2">
    <source>
        <dbReference type="EMBL" id="AWU74602.1"/>
    </source>
</evidence>
<dbReference type="Proteomes" id="UP000249293">
    <property type="component" value="Chromosome 1"/>
</dbReference>
<feature type="transmembrane region" description="Helical" evidence="1">
    <location>
        <begin position="27"/>
        <end position="46"/>
    </location>
</feature>